<feature type="compositionally biased region" description="Polar residues" evidence="1">
    <location>
        <begin position="186"/>
        <end position="202"/>
    </location>
</feature>
<keyword evidence="4" id="KW-1185">Reference proteome</keyword>
<gene>
    <name evidence="3" type="ORF">H6H03_26425</name>
</gene>
<dbReference type="RefSeq" id="WP_190957967.1">
    <property type="nucleotide sequence ID" value="NZ_JACJTU010000031.1"/>
</dbReference>
<sequence>MKNLAFLLATALALNAGQSLALPAARNVYSQDAQGNKSTGLDLKVWQGYGLTINFIPTGETIKQVWLGDPTHFSLTSNGKLCQQGTSNDENCGKGGATVLFLRQIQPIKFPHLTSSGDGSTQITVITSSTDGQKQYQFKLIPAKGQPSYTSLIIKPDSERPSPVLKQPILTTTIKKPELTTKPVAQDSTVASTKKPATSTVTKPPAQEPTNINIRAASSSRSIQRNDANALAYGLAIAVSNKEIKPYSINWRKLQDAIRLLRRGKSQNEAISLSGVPPALFEQLINRGK</sequence>
<reference evidence="3 4" key="1">
    <citation type="journal article" date="2020" name="ISME J.">
        <title>Comparative genomics reveals insights into cyanobacterial evolution and habitat adaptation.</title>
        <authorList>
            <person name="Chen M.Y."/>
            <person name="Teng W.K."/>
            <person name="Zhao L."/>
            <person name="Hu C.X."/>
            <person name="Zhou Y.K."/>
            <person name="Han B.P."/>
            <person name="Song L.R."/>
            <person name="Shu W.S."/>
        </authorList>
    </citation>
    <scope>NUCLEOTIDE SEQUENCE [LARGE SCALE GENOMIC DNA]</scope>
    <source>
        <strain evidence="3 4">FACHB-159</strain>
    </source>
</reference>
<evidence type="ECO:0000256" key="2">
    <source>
        <dbReference type="SAM" id="SignalP"/>
    </source>
</evidence>
<feature type="chain" id="PRO_5047445650" evidence="2">
    <location>
        <begin position="22"/>
        <end position="289"/>
    </location>
</feature>
<accession>A0ABR8KED2</accession>
<dbReference type="Proteomes" id="UP000637383">
    <property type="component" value="Unassembled WGS sequence"/>
</dbReference>
<organism evidence="3 4">
    <name type="scientific">Nostoc paludosum FACHB-159</name>
    <dbReference type="NCBI Taxonomy" id="2692908"/>
    <lineage>
        <taxon>Bacteria</taxon>
        <taxon>Bacillati</taxon>
        <taxon>Cyanobacteriota</taxon>
        <taxon>Cyanophyceae</taxon>
        <taxon>Nostocales</taxon>
        <taxon>Nostocaceae</taxon>
        <taxon>Nostoc</taxon>
    </lineage>
</organism>
<protein>
    <submittedName>
        <fullName evidence="3">Uncharacterized protein</fullName>
    </submittedName>
</protein>
<proteinExistence type="predicted"/>
<keyword evidence="2" id="KW-0732">Signal</keyword>
<dbReference type="EMBL" id="JACJTU010000031">
    <property type="protein sequence ID" value="MBD2737380.1"/>
    <property type="molecule type" value="Genomic_DNA"/>
</dbReference>
<evidence type="ECO:0000313" key="3">
    <source>
        <dbReference type="EMBL" id="MBD2737380.1"/>
    </source>
</evidence>
<name>A0ABR8KED2_9NOSO</name>
<evidence type="ECO:0000256" key="1">
    <source>
        <dbReference type="SAM" id="MobiDB-lite"/>
    </source>
</evidence>
<comment type="caution">
    <text evidence="3">The sequence shown here is derived from an EMBL/GenBank/DDBJ whole genome shotgun (WGS) entry which is preliminary data.</text>
</comment>
<feature type="region of interest" description="Disordered" evidence="1">
    <location>
        <begin position="180"/>
        <end position="207"/>
    </location>
</feature>
<feature type="signal peptide" evidence="2">
    <location>
        <begin position="1"/>
        <end position="21"/>
    </location>
</feature>
<evidence type="ECO:0000313" key="4">
    <source>
        <dbReference type="Proteomes" id="UP000637383"/>
    </source>
</evidence>